<dbReference type="EMBL" id="AWET01000040">
    <property type="protein sequence ID" value="ERK00025.1"/>
    <property type="molecule type" value="Genomic_DNA"/>
</dbReference>
<keyword evidence="4" id="KW-0408">Iron</keyword>
<evidence type="ECO:0000313" key="7">
    <source>
        <dbReference type="EMBL" id="ERK00025.1"/>
    </source>
</evidence>
<evidence type="ECO:0000256" key="5">
    <source>
        <dbReference type="ARBA" id="ARBA00023014"/>
    </source>
</evidence>
<dbReference type="Pfam" id="PF08497">
    <property type="entry name" value="Radical_SAM_N"/>
    <property type="match status" value="1"/>
</dbReference>
<reference evidence="7 8" key="1">
    <citation type="submission" date="2013-08" db="EMBL/GenBank/DDBJ databases">
        <authorList>
            <person name="Durkin A.S."/>
            <person name="Haft D.R."/>
            <person name="McCorrison J."/>
            <person name="Torralba M."/>
            <person name="Gillis M."/>
            <person name="Haft D.H."/>
            <person name="Methe B."/>
            <person name="Sutton G."/>
            <person name="Nelson K.E."/>
        </authorList>
    </citation>
    <scope>NUCLEOTIDE SEQUENCE [LARGE SCALE GENOMIC DNA]</scope>
    <source>
        <strain evidence="7 8">F0068</strain>
    </source>
</reference>
<proteinExistence type="predicted"/>
<evidence type="ECO:0000256" key="3">
    <source>
        <dbReference type="ARBA" id="ARBA00022723"/>
    </source>
</evidence>
<keyword evidence="5" id="KW-0411">Iron-sulfur</keyword>
<sequence length="129" mass="15022">MFLSDAYVDHPSFGAAVIGHCLEAADYRVAIVSQPDCKPEYPIIVHNRILRQLFHDVPIVFAGIEASMRRLTHYHYWQDKLRRCIPYDAGADLILRYGRQVDTATLRRYCRRVIVQRDSRHPVNRVFGP</sequence>
<organism evidence="7 8">
    <name type="scientific">Hoylesella pleuritidis F0068</name>
    <dbReference type="NCBI Taxonomy" id="1081904"/>
    <lineage>
        <taxon>Bacteria</taxon>
        <taxon>Pseudomonadati</taxon>
        <taxon>Bacteroidota</taxon>
        <taxon>Bacteroidia</taxon>
        <taxon>Bacteroidales</taxon>
        <taxon>Prevotellaceae</taxon>
        <taxon>Hoylesella</taxon>
    </lineage>
</organism>
<dbReference type="GO" id="GO:0051539">
    <property type="term" value="F:4 iron, 4 sulfur cluster binding"/>
    <property type="evidence" value="ECO:0007669"/>
    <property type="project" value="UniProtKB-KW"/>
</dbReference>
<dbReference type="InterPro" id="IPR013704">
    <property type="entry name" value="UPF0313_N"/>
</dbReference>
<evidence type="ECO:0000259" key="6">
    <source>
        <dbReference type="Pfam" id="PF08497"/>
    </source>
</evidence>
<dbReference type="GO" id="GO:0046872">
    <property type="term" value="F:metal ion binding"/>
    <property type="evidence" value="ECO:0007669"/>
    <property type="project" value="UniProtKB-KW"/>
</dbReference>
<keyword evidence="2" id="KW-0949">S-adenosyl-L-methionine</keyword>
<dbReference type="PANTHER" id="PTHR32331">
    <property type="entry name" value="UPF0313 PROTEIN YGIQ"/>
    <property type="match status" value="1"/>
</dbReference>
<keyword evidence="8" id="KW-1185">Reference proteome</keyword>
<evidence type="ECO:0000256" key="4">
    <source>
        <dbReference type="ARBA" id="ARBA00023004"/>
    </source>
</evidence>
<comment type="caution">
    <text evidence="7">The sequence shown here is derived from an EMBL/GenBank/DDBJ whole genome shotgun (WGS) entry which is preliminary data.</text>
</comment>
<dbReference type="Proteomes" id="UP000016600">
    <property type="component" value="Unassembled WGS sequence"/>
</dbReference>
<keyword evidence="3" id="KW-0479">Metal-binding</keyword>
<evidence type="ECO:0000256" key="2">
    <source>
        <dbReference type="ARBA" id="ARBA00022691"/>
    </source>
</evidence>
<evidence type="ECO:0000256" key="1">
    <source>
        <dbReference type="ARBA" id="ARBA00022485"/>
    </source>
</evidence>
<dbReference type="PATRIC" id="fig|1081904.3.peg.1784"/>
<dbReference type="InterPro" id="IPR022946">
    <property type="entry name" value="UPF0313"/>
</dbReference>
<evidence type="ECO:0000313" key="8">
    <source>
        <dbReference type="Proteomes" id="UP000016600"/>
    </source>
</evidence>
<gene>
    <name evidence="7" type="ORF">HMPREF1218_1563</name>
</gene>
<keyword evidence="1" id="KW-0004">4Fe-4S</keyword>
<protein>
    <submittedName>
        <fullName evidence="7">Radical SAM N-terminal domain protein</fullName>
    </submittedName>
</protein>
<dbReference type="AlphaFoldDB" id="U2MED5"/>
<dbReference type="PANTHER" id="PTHR32331:SF0">
    <property type="entry name" value="UPF0313 PROTEIN YGIQ"/>
    <property type="match status" value="1"/>
</dbReference>
<accession>U2MED5</accession>
<name>U2MED5_9BACT</name>
<feature type="domain" description="UPF0313" evidence="6">
    <location>
        <begin position="37"/>
        <end position="99"/>
    </location>
</feature>